<keyword evidence="1" id="KW-0472">Membrane</keyword>
<evidence type="ECO:0000313" key="3">
    <source>
        <dbReference type="Proteomes" id="UP000466864"/>
    </source>
</evidence>
<feature type="transmembrane region" description="Helical" evidence="1">
    <location>
        <begin position="125"/>
        <end position="149"/>
    </location>
</feature>
<dbReference type="Proteomes" id="UP000466864">
    <property type="component" value="Unassembled WGS sequence"/>
</dbReference>
<keyword evidence="1" id="KW-0812">Transmembrane</keyword>
<accession>A0A7X2TPU2</accession>
<gene>
    <name evidence="2" type="ORF">FYJ60_07470</name>
</gene>
<dbReference type="AlphaFoldDB" id="A0A7X2TPU2"/>
<dbReference type="Pfam" id="PF04298">
    <property type="entry name" value="Zn_peptidase_2"/>
    <property type="match status" value="1"/>
</dbReference>
<feature type="transmembrane region" description="Helical" evidence="1">
    <location>
        <begin position="155"/>
        <end position="177"/>
    </location>
</feature>
<dbReference type="InterPro" id="IPR007395">
    <property type="entry name" value="Zn_peptidase_2"/>
</dbReference>
<sequence>MYGNYYYYGIDWTYLLILAAFVFTLIVQSVMRGTFRKYSRIRSGSGMTGAQVAQQILASEGLYGVQVLQVSGDLTDHYDPRNKTVSLSQTVYGSSSLAAQGVAAHECGHAIQDAKGYAPLGIRSALVPVANFGSSAAWPLFFIGLLFQLPVIMKIGIFLFLFALLFQLVTLPVEFNASHRAMKKLKGMNLMSREELGGARSVLSAAAMTYVAAAATSLMYLLRMLILSGAGRRDD</sequence>
<proteinExistence type="predicted"/>
<keyword evidence="3" id="KW-1185">Reference proteome</keyword>
<dbReference type="PANTHER" id="PTHR36434">
    <property type="entry name" value="MEMBRANE PROTEASE YUGP-RELATED"/>
    <property type="match status" value="1"/>
</dbReference>
<feature type="transmembrane region" description="Helical" evidence="1">
    <location>
        <begin position="12"/>
        <end position="31"/>
    </location>
</feature>
<reference evidence="2 3" key="1">
    <citation type="submission" date="2019-08" db="EMBL/GenBank/DDBJ databases">
        <title>In-depth cultivation of the pig gut microbiome towards novel bacterial diversity and tailored functional studies.</title>
        <authorList>
            <person name="Wylensek D."/>
            <person name="Hitch T.C.A."/>
            <person name="Clavel T."/>
        </authorList>
    </citation>
    <scope>NUCLEOTIDE SEQUENCE [LARGE SCALE GENOMIC DNA]</scope>
    <source>
        <strain evidence="2 3">Oil+RF-744-WCA-WT-13</strain>
    </source>
</reference>
<comment type="caution">
    <text evidence="2">The sequence shown here is derived from an EMBL/GenBank/DDBJ whole genome shotgun (WGS) entry which is preliminary data.</text>
</comment>
<dbReference type="RefSeq" id="WP_154458051.1">
    <property type="nucleotide sequence ID" value="NZ_VUMV01000004.1"/>
</dbReference>
<protein>
    <submittedName>
        <fullName evidence="2">Zinc metallopeptidase</fullName>
    </submittedName>
</protein>
<keyword evidence="1" id="KW-1133">Transmembrane helix</keyword>
<feature type="transmembrane region" description="Helical" evidence="1">
    <location>
        <begin position="198"/>
        <end position="222"/>
    </location>
</feature>
<evidence type="ECO:0000313" key="2">
    <source>
        <dbReference type="EMBL" id="MST82151.1"/>
    </source>
</evidence>
<organism evidence="2 3">
    <name type="scientific">Bilifractor porci</name>
    <dbReference type="NCBI Taxonomy" id="2606636"/>
    <lineage>
        <taxon>Bacteria</taxon>
        <taxon>Bacillati</taxon>
        <taxon>Bacillota</taxon>
        <taxon>Clostridia</taxon>
        <taxon>Lachnospirales</taxon>
        <taxon>Lachnospiraceae</taxon>
        <taxon>Bilifractor</taxon>
    </lineage>
</organism>
<dbReference type="EMBL" id="VUMV01000004">
    <property type="protein sequence ID" value="MST82151.1"/>
    <property type="molecule type" value="Genomic_DNA"/>
</dbReference>
<evidence type="ECO:0000256" key="1">
    <source>
        <dbReference type="SAM" id="Phobius"/>
    </source>
</evidence>
<name>A0A7X2TPU2_9FIRM</name>
<dbReference type="PANTHER" id="PTHR36434:SF1">
    <property type="entry name" value="MEMBRANE PROTEASE YUGP-RELATED"/>
    <property type="match status" value="1"/>
</dbReference>